<evidence type="ECO:0000313" key="1">
    <source>
        <dbReference type="Proteomes" id="UP000035680"/>
    </source>
</evidence>
<accession>A0A0K0FF75</accession>
<organism evidence="1 2">
    <name type="scientific">Strongyloides venezuelensis</name>
    <name type="common">Threadworm</name>
    <dbReference type="NCBI Taxonomy" id="75913"/>
    <lineage>
        <taxon>Eukaryota</taxon>
        <taxon>Metazoa</taxon>
        <taxon>Ecdysozoa</taxon>
        <taxon>Nematoda</taxon>
        <taxon>Chromadorea</taxon>
        <taxon>Rhabditida</taxon>
        <taxon>Tylenchina</taxon>
        <taxon>Panagrolaimomorpha</taxon>
        <taxon>Strongyloidoidea</taxon>
        <taxon>Strongyloididae</taxon>
        <taxon>Strongyloides</taxon>
    </lineage>
</organism>
<dbReference type="AlphaFoldDB" id="A0A0K0FF75"/>
<sequence length="124" mass="14817">MLGVIKQPEHRQLLIELLEVLGYLSEHHPEVRITNILDCDELLNDAYRLFCKDFNIHETPINLARFYEYENEKIDNRCDVYLMKSIMKRLLRPNSFISNHRYAIPEEVQENSKDKKHTSMCHIS</sequence>
<reference evidence="1" key="1">
    <citation type="submission" date="2014-07" db="EMBL/GenBank/DDBJ databases">
        <authorList>
            <person name="Martin A.A"/>
            <person name="De Silva N."/>
        </authorList>
    </citation>
    <scope>NUCLEOTIDE SEQUENCE</scope>
</reference>
<dbReference type="WBParaSite" id="SVE_0751500.1">
    <property type="protein sequence ID" value="SVE_0751500.1"/>
    <property type="gene ID" value="SVE_0751500"/>
</dbReference>
<evidence type="ECO:0000313" key="2">
    <source>
        <dbReference type="WBParaSite" id="SVE_0751500.1"/>
    </source>
</evidence>
<proteinExistence type="predicted"/>
<name>A0A0K0FF75_STRVS</name>
<keyword evidence="1" id="KW-1185">Reference proteome</keyword>
<dbReference type="Proteomes" id="UP000035680">
    <property type="component" value="Unassembled WGS sequence"/>
</dbReference>
<protein>
    <submittedName>
        <fullName evidence="2">Phosphorylase b kinase regulatory subunit</fullName>
    </submittedName>
</protein>
<dbReference type="STRING" id="75913.A0A0K0FF75"/>
<reference evidence="2" key="2">
    <citation type="submission" date="2015-08" db="UniProtKB">
        <authorList>
            <consortium name="WormBaseParasite"/>
        </authorList>
    </citation>
    <scope>IDENTIFICATION</scope>
</reference>